<sequence>MTDYQHLAIEHRAVADLPDADRIQWIRAERWINHPNAELALACMTDLLTYPQRNRMPCLLIHGRTGMGKTMILKKFHRDHPKIADPRVGVTQTPVVLMQLPPEPTEVPFYEELLGAMGLPLVGEVSRTRARRMAREALKIIGARILVIDEIHALLVGGDRQQRIFLNVIRLLANDLEMPLVCAGTPEARRALLTDNGLADRFESVELPRWTNGLEFRRLLASFAAILPLRNPSDLDHEKIRLAILKLSDGVTVRIVRLLEWLAIDAIQRGTECIEVTSFDALPKRAPLLSMERRRPEFAS</sequence>
<evidence type="ECO:0000313" key="3">
    <source>
        <dbReference type="Proteomes" id="UP000186308"/>
    </source>
</evidence>
<dbReference type="InterPro" id="IPR008868">
    <property type="entry name" value="TniB"/>
</dbReference>
<evidence type="ECO:0000313" key="2">
    <source>
        <dbReference type="EMBL" id="SIR45486.1"/>
    </source>
</evidence>
<proteinExistence type="predicted"/>
<keyword evidence="3" id="KW-1185">Reference proteome</keyword>
<comment type="caution">
    <text evidence="2">The sequence shown here is derived from an EMBL/GenBank/DDBJ whole genome shotgun (WGS) entry which is preliminary data.</text>
</comment>
<dbReference type="Gene3D" id="3.40.50.300">
    <property type="entry name" value="P-loop containing nucleotide triphosphate hydrolases"/>
    <property type="match status" value="1"/>
</dbReference>
<evidence type="ECO:0000259" key="1">
    <source>
        <dbReference type="SMART" id="SM00382"/>
    </source>
</evidence>
<organism evidence="2 3">
    <name type="scientific">Acidiphilium rubrum</name>
    <dbReference type="NCBI Taxonomy" id="526"/>
    <lineage>
        <taxon>Bacteria</taxon>
        <taxon>Pseudomonadati</taxon>
        <taxon>Pseudomonadota</taxon>
        <taxon>Alphaproteobacteria</taxon>
        <taxon>Acetobacterales</taxon>
        <taxon>Acidocellaceae</taxon>
        <taxon>Acidiphilium</taxon>
    </lineage>
</organism>
<accession>A0A8G2CNJ3</accession>
<name>A0A8G2CNJ3_ACIRU</name>
<dbReference type="Proteomes" id="UP000186308">
    <property type="component" value="Unassembled WGS sequence"/>
</dbReference>
<dbReference type="SMART" id="SM00382">
    <property type="entry name" value="AAA"/>
    <property type="match status" value="1"/>
</dbReference>
<dbReference type="RefSeq" id="WP_211252809.1">
    <property type="nucleotide sequence ID" value="NZ_FTNE01000034.1"/>
</dbReference>
<protein>
    <submittedName>
        <fullName evidence="2">TniB protein</fullName>
    </submittedName>
</protein>
<dbReference type="EMBL" id="FTNE01000034">
    <property type="protein sequence ID" value="SIR45486.1"/>
    <property type="molecule type" value="Genomic_DNA"/>
</dbReference>
<dbReference type="Pfam" id="PF05621">
    <property type="entry name" value="TniB"/>
    <property type="match status" value="1"/>
</dbReference>
<dbReference type="InterPro" id="IPR027417">
    <property type="entry name" value="P-loop_NTPase"/>
</dbReference>
<reference evidence="2 3" key="1">
    <citation type="submission" date="2017-01" db="EMBL/GenBank/DDBJ databases">
        <authorList>
            <person name="Varghese N."/>
            <person name="Submissions S."/>
        </authorList>
    </citation>
    <scope>NUCLEOTIDE SEQUENCE [LARGE SCALE GENOMIC DNA]</scope>
    <source>
        <strain evidence="2 3">ATCC 35905</strain>
    </source>
</reference>
<dbReference type="AlphaFoldDB" id="A0A8G2CNJ3"/>
<dbReference type="CDD" id="cd00009">
    <property type="entry name" value="AAA"/>
    <property type="match status" value="1"/>
</dbReference>
<dbReference type="SUPFAM" id="SSF52540">
    <property type="entry name" value="P-loop containing nucleoside triphosphate hydrolases"/>
    <property type="match status" value="1"/>
</dbReference>
<dbReference type="InterPro" id="IPR003593">
    <property type="entry name" value="AAA+_ATPase"/>
</dbReference>
<feature type="domain" description="AAA+ ATPase" evidence="1">
    <location>
        <begin position="55"/>
        <end position="209"/>
    </location>
</feature>
<gene>
    <name evidence="2" type="ORF">SAMN05421828_13411</name>
</gene>